<sequence>MPEYRFARNPGGGVVSSADRVAWLRARLWGVTATDARRLVTSRGRVSKQRARLLAEKLSGRTTPRLPQFAHGIEREPVIAAWVHQRFGIAPSGALCHGVNHRHLATPDGIGEHSIAEIKTSVEDLDRAARIYTDQLQWQLHVTGCEQVLFVVEHRHTMRRDFRWVGRDEARIAVLAEHADTFLAELDAARAAWVARAEQEEQVAHWWDDRAPETVAAPADWPAAGQTAGQRSGVALSAAQRRMAT</sequence>
<dbReference type="InterPro" id="IPR011335">
    <property type="entry name" value="Restrct_endonuc-II-like"/>
</dbReference>
<dbReference type="AlphaFoldDB" id="A0A9D2J6H9"/>
<evidence type="ECO:0000313" key="3">
    <source>
        <dbReference type="Proteomes" id="UP000824037"/>
    </source>
</evidence>
<reference evidence="2" key="1">
    <citation type="journal article" date="2021" name="PeerJ">
        <title>Extensive microbial diversity within the chicken gut microbiome revealed by metagenomics and culture.</title>
        <authorList>
            <person name="Gilroy R."/>
            <person name="Ravi A."/>
            <person name="Getino M."/>
            <person name="Pursley I."/>
            <person name="Horton D.L."/>
            <person name="Alikhan N.F."/>
            <person name="Baker D."/>
            <person name="Gharbi K."/>
            <person name="Hall N."/>
            <person name="Watson M."/>
            <person name="Adriaenssens E.M."/>
            <person name="Foster-Nyarko E."/>
            <person name="Jarju S."/>
            <person name="Secka A."/>
            <person name="Antonio M."/>
            <person name="Oren A."/>
            <person name="Chaudhuri R.R."/>
            <person name="La Ragione R."/>
            <person name="Hildebrand F."/>
            <person name="Pallen M.J."/>
        </authorList>
    </citation>
    <scope>NUCLEOTIDE SEQUENCE</scope>
    <source>
        <strain evidence="2">ChiGjej4B4-7305</strain>
    </source>
</reference>
<dbReference type="Pfam" id="PF09588">
    <property type="entry name" value="YqaJ"/>
    <property type="match status" value="1"/>
</dbReference>
<protein>
    <submittedName>
        <fullName evidence="2">YqaJ viral recombinase family protein</fullName>
    </submittedName>
</protein>
<evidence type="ECO:0000313" key="2">
    <source>
        <dbReference type="EMBL" id="HIZ37449.1"/>
    </source>
</evidence>
<evidence type="ECO:0000259" key="1">
    <source>
        <dbReference type="Pfam" id="PF09588"/>
    </source>
</evidence>
<dbReference type="InterPro" id="IPR019080">
    <property type="entry name" value="YqaJ_viral_recombinase"/>
</dbReference>
<reference evidence="2" key="2">
    <citation type="submission" date="2021-04" db="EMBL/GenBank/DDBJ databases">
        <authorList>
            <person name="Gilroy R."/>
        </authorList>
    </citation>
    <scope>NUCLEOTIDE SEQUENCE</scope>
    <source>
        <strain evidence="2">ChiGjej4B4-7305</strain>
    </source>
</reference>
<feature type="domain" description="YqaJ viral recombinase" evidence="1">
    <location>
        <begin position="23"/>
        <end position="146"/>
    </location>
</feature>
<dbReference type="Gene3D" id="3.90.320.10">
    <property type="match status" value="1"/>
</dbReference>
<dbReference type="EMBL" id="DXBY01000289">
    <property type="protein sequence ID" value="HIZ37449.1"/>
    <property type="molecule type" value="Genomic_DNA"/>
</dbReference>
<dbReference type="Proteomes" id="UP000824037">
    <property type="component" value="Unassembled WGS sequence"/>
</dbReference>
<dbReference type="SUPFAM" id="SSF52980">
    <property type="entry name" value="Restriction endonuclease-like"/>
    <property type="match status" value="1"/>
</dbReference>
<gene>
    <name evidence="2" type="ORF">H9815_16860</name>
</gene>
<name>A0A9D2J6H9_9MICO</name>
<organism evidence="2 3">
    <name type="scientific">Candidatus Ruania gallistercoris</name>
    <dbReference type="NCBI Taxonomy" id="2838746"/>
    <lineage>
        <taxon>Bacteria</taxon>
        <taxon>Bacillati</taxon>
        <taxon>Actinomycetota</taxon>
        <taxon>Actinomycetes</taxon>
        <taxon>Micrococcales</taxon>
        <taxon>Ruaniaceae</taxon>
        <taxon>Ruania</taxon>
    </lineage>
</organism>
<accession>A0A9D2J6H9</accession>
<comment type="caution">
    <text evidence="2">The sequence shown here is derived from an EMBL/GenBank/DDBJ whole genome shotgun (WGS) entry which is preliminary data.</text>
</comment>
<proteinExistence type="predicted"/>
<dbReference type="InterPro" id="IPR011604">
    <property type="entry name" value="PDDEXK-like_dom_sf"/>
</dbReference>